<reference evidence="2" key="1">
    <citation type="submission" date="2023-08" db="EMBL/GenBank/DDBJ databases">
        <title>A de novo genome assembly of Solanum verrucosum Schlechtendal, a Mexican diploid species geographically isolated from the other diploid A-genome species in potato relatives.</title>
        <authorList>
            <person name="Hosaka K."/>
        </authorList>
    </citation>
    <scope>NUCLEOTIDE SEQUENCE</scope>
    <source>
        <tissue evidence="2">Young leaves</tissue>
    </source>
</reference>
<dbReference type="Proteomes" id="UP001234989">
    <property type="component" value="Chromosome 3"/>
</dbReference>
<dbReference type="AlphaFoldDB" id="A0AAF0QE75"/>
<feature type="region of interest" description="Disordered" evidence="1">
    <location>
        <begin position="26"/>
        <end position="77"/>
    </location>
</feature>
<evidence type="ECO:0000313" key="2">
    <source>
        <dbReference type="EMBL" id="WMV20645.1"/>
    </source>
</evidence>
<dbReference type="EMBL" id="CP133614">
    <property type="protein sequence ID" value="WMV20645.1"/>
    <property type="molecule type" value="Genomic_DNA"/>
</dbReference>
<evidence type="ECO:0000256" key="1">
    <source>
        <dbReference type="SAM" id="MobiDB-lite"/>
    </source>
</evidence>
<accession>A0AAF0QE75</accession>
<organism evidence="2 3">
    <name type="scientific">Solanum verrucosum</name>
    <dbReference type="NCBI Taxonomy" id="315347"/>
    <lineage>
        <taxon>Eukaryota</taxon>
        <taxon>Viridiplantae</taxon>
        <taxon>Streptophyta</taxon>
        <taxon>Embryophyta</taxon>
        <taxon>Tracheophyta</taxon>
        <taxon>Spermatophyta</taxon>
        <taxon>Magnoliopsida</taxon>
        <taxon>eudicotyledons</taxon>
        <taxon>Gunneridae</taxon>
        <taxon>Pentapetalae</taxon>
        <taxon>asterids</taxon>
        <taxon>lamiids</taxon>
        <taxon>Solanales</taxon>
        <taxon>Solanaceae</taxon>
        <taxon>Solanoideae</taxon>
        <taxon>Solaneae</taxon>
        <taxon>Solanum</taxon>
    </lineage>
</organism>
<keyword evidence="3" id="KW-1185">Reference proteome</keyword>
<sequence>MPDLQRVWAPKQLKAVKIKCEDQKELKRKERKKVRHNVVYETPMSGKKWSSSQSDGNDDEKLERSSTSVSKALFQDW</sequence>
<evidence type="ECO:0000313" key="3">
    <source>
        <dbReference type="Proteomes" id="UP001234989"/>
    </source>
</evidence>
<gene>
    <name evidence="2" type="ORF">MTR67_014030</name>
</gene>
<name>A0AAF0QE75_SOLVR</name>
<protein>
    <submittedName>
        <fullName evidence="2">Uncharacterized protein</fullName>
    </submittedName>
</protein>
<proteinExistence type="predicted"/>